<evidence type="ECO:0000256" key="4">
    <source>
        <dbReference type="PROSITE-ProRule" id="PRU00335"/>
    </source>
</evidence>
<dbReference type="SUPFAM" id="SSF46689">
    <property type="entry name" value="Homeodomain-like"/>
    <property type="match status" value="1"/>
</dbReference>
<keyword evidence="3" id="KW-0804">Transcription</keyword>
<dbReference type="InterPro" id="IPR050109">
    <property type="entry name" value="HTH-type_TetR-like_transc_reg"/>
</dbReference>
<proteinExistence type="predicted"/>
<dbReference type="Proteomes" id="UP000472676">
    <property type="component" value="Unassembled WGS sequence"/>
</dbReference>
<evidence type="ECO:0000256" key="1">
    <source>
        <dbReference type="ARBA" id="ARBA00023015"/>
    </source>
</evidence>
<feature type="DNA-binding region" description="H-T-H motif" evidence="4">
    <location>
        <begin position="39"/>
        <end position="58"/>
    </location>
</feature>
<accession>A0A6M2BNR5</accession>
<evidence type="ECO:0000256" key="2">
    <source>
        <dbReference type="ARBA" id="ARBA00023125"/>
    </source>
</evidence>
<dbReference type="InterPro" id="IPR001647">
    <property type="entry name" value="HTH_TetR"/>
</dbReference>
<sequence>MPTTASATPRPGPRPSTSRREIVQCAIRMLDRDGAEALTFRAVARELDVAVGALGRYFRNLADLEDEVAAALLSGMRPLDDSSAAGLREQLLRFGLDWLEIMRKHPYLATILGPASAEVVARHVAQCVKVMVAAGIEFEQAMAIYSVVANLAYAWGVQGARQSKPGLQPVLAQVFSEQLGGLAPQIAKLAAAPGTAIYRRWLKLCIDGLLPLQQAPRKRR</sequence>
<dbReference type="InterPro" id="IPR009057">
    <property type="entry name" value="Homeodomain-like_sf"/>
</dbReference>
<dbReference type="AlphaFoldDB" id="A0A6M2BNR5"/>
<dbReference type="PANTHER" id="PTHR30055:SF151">
    <property type="entry name" value="TRANSCRIPTIONAL REGULATORY PROTEIN"/>
    <property type="match status" value="1"/>
</dbReference>
<comment type="caution">
    <text evidence="6">The sequence shown here is derived from an EMBL/GenBank/DDBJ whole genome shotgun (WGS) entry which is preliminary data.</text>
</comment>
<evidence type="ECO:0000259" key="5">
    <source>
        <dbReference type="PROSITE" id="PS50977"/>
    </source>
</evidence>
<organism evidence="6 7">
    <name type="scientific">Solimonas terrae</name>
    <dbReference type="NCBI Taxonomy" id="1396819"/>
    <lineage>
        <taxon>Bacteria</taxon>
        <taxon>Pseudomonadati</taxon>
        <taxon>Pseudomonadota</taxon>
        <taxon>Gammaproteobacteria</taxon>
        <taxon>Nevskiales</taxon>
        <taxon>Nevskiaceae</taxon>
        <taxon>Solimonas</taxon>
    </lineage>
</organism>
<evidence type="ECO:0000313" key="7">
    <source>
        <dbReference type="Proteomes" id="UP000472676"/>
    </source>
</evidence>
<gene>
    <name evidence="6" type="ORF">G7Y85_05020</name>
</gene>
<dbReference type="PROSITE" id="PS50977">
    <property type="entry name" value="HTH_TETR_2"/>
    <property type="match status" value="1"/>
</dbReference>
<dbReference type="EMBL" id="JAAMOW010000002">
    <property type="protein sequence ID" value="NGY04118.1"/>
    <property type="molecule type" value="Genomic_DNA"/>
</dbReference>
<keyword evidence="7" id="KW-1185">Reference proteome</keyword>
<dbReference type="GO" id="GO:0003700">
    <property type="term" value="F:DNA-binding transcription factor activity"/>
    <property type="evidence" value="ECO:0007669"/>
    <property type="project" value="TreeGrafter"/>
</dbReference>
<dbReference type="RefSeq" id="WP_166252738.1">
    <property type="nucleotide sequence ID" value="NZ_JAAMOW010000002.1"/>
</dbReference>
<dbReference type="Pfam" id="PF00440">
    <property type="entry name" value="TetR_N"/>
    <property type="match status" value="1"/>
</dbReference>
<name>A0A6M2BNR5_9GAMM</name>
<keyword evidence="1" id="KW-0805">Transcription regulation</keyword>
<evidence type="ECO:0000313" key="6">
    <source>
        <dbReference type="EMBL" id="NGY04118.1"/>
    </source>
</evidence>
<dbReference type="PANTHER" id="PTHR30055">
    <property type="entry name" value="HTH-TYPE TRANSCRIPTIONAL REGULATOR RUTR"/>
    <property type="match status" value="1"/>
</dbReference>
<reference evidence="6 7" key="1">
    <citation type="journal article" date="2014" name="Int. J. Syst. Evol. Microbiol.">
        <title>Solimonas terrae sp. nov., isolated from soil.</title>
        <authorList>
            <person name="Kim S.J."/>
            <person name="Moon J.Y."/>
            <person name="Weon H.Y."/>
            <person name="Ahn J.H."/>
            <person name="Chen W.M."/>
            <person name="Kwon S.W."/>
        </authorList>
    </citation>
    <scope>NUCLEOTIDE SEQUENCE [LARGE SCALE GENOMIC DNA]</scope>
    <source>
        <strain evidence="6 7">KIS83-12</strain>
    </source>
</reference>
<dbReference type="Gene3D" id="1.10.357.10">
    <property type="entry name" value="Tetracycline Repressor, domain 2"/>
    <property type="match status" value="1"/>
</dbReference>
<feature type="domain" description="HTH tetR-type" evidence="5">
    <location>
        <begin position="16"/>
        <end position="76"/>
    </location>
</feature>
<evidence type="ECO:0000256" key="3">
    <source>
        <dbReference type="ARBA" id="ARBA00023163"/>
    </source>
</evidence>
<dbReference type="InterPro" id="IPR036271">
    <property type="entry name" value="Tet_transcr_reg_TetR-rel_C_sf"/>
</dbReference>
<dbReference type="GO" id="GO:0000976">
    <property type="term" value="F:transcription cis-regulatory region binding"/>
    <property type="evidence" value="ECO:0007669"/>
    <property type="project" value="TreeGrafter"/>
</dbReference>
<dbReference type="SUPFAM" id="SSF48498">
    <property type="entry name" value="Tetracyclin repressor-like, C-terminal domain"/>
    <property type="match status" value="1"/>
</dbReference>
<keyword evidence="2 4" id="KW-0238">DNA-binding</keyword>
<protein>
    <submittedName>
        <fullName evidence="6">TetR/AcrR family transcriptional regulator</fullName>
    </submittedName>
</protein>